<dbReference type="Proteomes" id="UP000800035">
    <property type="component" value="Unassembled WGS sequence"/>
</dbReference>
<name>A0A6A5TT46_9PLEO</name>
<proteinExistence type="predicted"/>
<evidence type="ECO:0000256" key="1">
    <source>
        <dbReference type="SAM" id="Phobius"/>
    </source>
</evidence>
<reference evidence="2" key="1">
    <citation type="journal article" date="2020" name="Stud. Mycol.">
        <title>101 Dothideomycetes genomes: a test case for predicting lifestyles and emergence of pathogens.</title>
        <authorList>
            <person name="Haridas S."/>
            <person name="Albert R."/>
            <person name="Binder M."/>
            <person name="Bloem J."/>
            <person name="Labutti K."/>
            <person name="Salamov A."/>
            <person name="Andreopoulos B."/>
            <person name="Baker S."/>
            <person name="Barry K."/>
            <person name="Bills G."/>
            <person name="Bluhm B."/>
            <person name="Cannon C."/>
            <person name="Castanera R."/>
            <person name="Culley D."/>
            <person name="Daum C."/>
            <person name="Ezra D."/>
            <person name="Gonzalez J."/>
            <person name="Henrissat B."/>
            <person name="Kuo A."/>
            <person name="Liang C."/>
            <person name="Lipzen A."/>
            <person name="Lutzoni F."/>
            <person name="Magnuson J."/>
            <person name="Mondo S."/>
            <person name="Nolan M."/>
            <person name="Ohm R."/>
            <person name="Pangilinan J."/>
            <person name="Park H.-J."/>
            <person name="Ramirez L."/>
            <person name="Alfaro M."/>
            <person name="Sun H."/>
            <person name="Tritt A."/>
            <person name="Yoshinaga Y."/>
            <person name="Zwiers L.-H."/>
            <person name="Turgeon B."/>
            <person name="Goodwin S."/>
            <person name="Spatafora J."/>
            <person name="Crous P."/>
            <person name="Grigoriev I."/>
        </authorList>
    </citation>
    <scope>NUCLEOTIDE SEQUENCE</scope>
    <source>
        <strain evidence="2">CBS 675.92</strain>
    </source>
</reference>
<feature type="transmembrane region" description="Helical" evidence="1">
    <location>
        <begin position="221"/>
        <end position="249"/>
    </location>
</feature>
<dbReference type="OrthoDB" id="5118341at2759"/>
<keyword evidence="3" id="KW-1185">Reference proteome</keyword>
<dbReference type="EMBL" id="ML976997">
    <property type="protein sequence ID" value="KAF1954909.1"/>
    <property type="molecule type" value="Genomic_DNA"/>
</dbReference>
<feature type="transmembrane region" description="Helical" evidence="1">
    <location>
        <begin position="269"/>
        <end position="291"/>
    </location>
</feature>
<accession>A0A6A5TT46</accession>
<gene>
    <name evidence="2" type="ORF">CC80DRAFT_448626</name>
</gene>
<evidence type="ECO:0000313" key="2">
    <source>
        <dbReference type="EMBL" id="KAF1954909.1"/>
    </source>
</evidence>
<dbReference type="AlphaFoldDB" id="A0A6A5TT46"/>
<keyword evidence="1" id="KW-0812">Transmembrane</keyword>
<protein>
    <submittedName>
        <fullName evidence="2">Uncharacterized protein</fullName>
    </submittedName>
</protein>
<sequence>MTGYSRSELTSSTIVEEEPEYPYSREIQTMIACIKREWRKNNKTIIAVARNEIKDKLIKSCEQQPRRGLFSGHSRIIITTKKAIQRAVESATKGVKVRYALTLVVSRAIPEVIFDVPYGCEVGALKIINADAAIGGNPLFIDGASTFHLERLDEWESIRHKEKLFLGPNVAIRVGLSGSHWGGSFRSSDTASAAQKERIFQYLHCLARDPMDDSWWQRFKGLIACIVGVLVGVGKFVTGMKVSASGMFVSFKFGSVSLQAGTATVNASAVISAVGPPILLGGLTAAAVYFIPWGEFFSFLKGVMSWLWEGIKNLWSMIRDWVEGMFSGSPSGMPYTARPMRFY</sequence>
<evidence type="ECO:0000313" key="3">
    <source>
        <dbReference type="Proteomes" id="UP000800035"/>
    </source>
</evidence>
<keyword evidence="1" id="KW-0472">Membrane</keyword>
<keyword evidence="1" id="KW-1133">Transmembrane helix</keyword>
<organism evidence="2 3">
    <name type="scientific">Byssothecium circinans</name>
    <dbReference type="NCBI Taxonomy" id="147558"/>
    <lineage>
        <taxon>Eukaryota</taxon>
        <taxon>Fungi</taxon>
        <taxon>Dikarya</taxon>
        <taxon>Ascomycota</taxon>
        <taxon>Pezizomycotina</taxon>
        <taxon>Dothideomycetes</taxon>
        <taxon>Pleosporomycetidae</taxon>
        <taxon>Pleosporales</taxon>
        <taxon>Massarineae</taxon>
        <taxon>Massarinaceae</taxon>
        <taxon>Byssothecium</taxon>
    </lineage>
</organism>